<evidence type="ECO:0000313" key="6">
    <source>
        <dbReference type="EMBL" id="TRY14349.1"/>
    </source>
</evidence>
<evidence type="ECO:0000313" key="7">
    <source>
        <dbReference type="Proteomes" id="UP000318126"/>
    </source>
</evidence>
<dbReference type="Gene3D" id="1.10.10.10">
    <property type="entry name" value="Winged helix-like DNA-binding domain superfamily/Winged helix DNA-binding domain"/>
    <property type="match status" value="1"/>
</dbReference>
<reference evidence="7" key="1">
    <citation type="submission" date="2019-07" db="EMBL/GenBank/DDBJ databases">
        <title>Shewanella sp. YLB-08 draft genomic sequence.</title>
        <authorList>
            <person name="Yu L."/>
        </authorList>
    </citation>
    <scope>NUCLEOTIDE SEQUENCE [LARGE SCALE GENOMIC DNA]</scope>
    <source>
        <strain evidence="7">JCM 20706</strain>
    </source>
</reference>
<dbReference type="GO" id="GO:0003677">
    <property type="term" value="F:DNA binding"/>
    <property type="evidence" value="ECO:0007669"/>
    <property type="project" value="UniProtKB-KW"/>
</dbReference>
<evidence type="ECO:0000256" key="3">
    <source>
        <dbReference type="ARBA" id="ARBA00023125"/>
    </source>
</evidence>
<evidence type="ECO:0000259" key="5">
    <source>
        <dbReference type="PROSITE" id="PS50931"/>
    </source>
</evidence>
<dbReference type="AlphaFoldDB" id="A0A553JPF8"/>
<dbReference type="EMBL" id="VKGK01000011">
    <property type="protein sequence ID" value="TRY14349.1"/>
    <property type="molecule type" value="Genomic_DNA"/>
</dbReference>
<dbReference type="GO" id="GO:0003700">
    <property type="term" value="F:DNA-binding transcription factor activity"/>
    <property type="evidence" value="ECO:0007669"/>
    <property type="project" value="InterPro"/>
</dbReference>
<dbReference type="InterPro" id="IPR036390">
    <property type="entry name" value="WH_DNA-bd_sf"/>
</dbReference>
<dbReference type="SUPFAM" id="SSF46785">
    <property type="entry name" value="Winged helix' DNA-binding domain"/>
    <property type="match status" value="1"/>
</dbReference>
<dbReference type="RefSeq" id="WP_144040233.1">
    <property type="nucleotide sequence ID" value="NZ_BMPL01000010.1"/>
</dbReference>
<keyword evidence="4" id="KW-0804">Transcription</keyword>
<dbReference type="SUPFAM" id="SSF53850">
    <property type="entry name" value="Periplasmic binding protein-like II"/>
    <property type="match status" value="1"/>
</dbReference>
<dbReference type="InterPro" id="IPR000847">
    <property type="entry name" value="LysR_HTH_N"/>
</dbReference>
<proteinExistence type="inferred from homology"/>
<dbReference type="InterPro" id="IPR050389">
    <property type="entry name" value="LysR-type_TF"/>
</dbReference>
<organism evidence="6 7">
    <name type="scientific">Shewanella hanedai</name>
    <name type="common">Alteromonas hanedai</name>
    <dbReference type="NCBI Taxonomy" id="25"/>
    <lineage>
        <taxon>Bacteria</taxon>
        <taxon>Pseudomonadati</taxon>
        <taxon>Pseudomonadota</taxon>
        <taxon>Gammaproteobacteria</taxon>
        <taxon>Alteromonadales</taxon>
        <taxon>Shewanellaceae</taxon>
        <taxon>Shewanella</taxon>
    </lineage>
</organism>
<feature type="domain" description="HTH lysR-type" evidence="5">
    <location>
        <begin position="7"/>
        <end position="64"/>
    </location>
</feature>
<keyword evidence="2" id="KW-0805">Transcription regulation</keyword>
<dbReference type="Pfam" id="PF00126">
    <property type="entry name" value="HTH_1"/>
    <property type="match status" value="1"/>
</dbReference>
<gene>
    <name evidence="6" type="ORF">FN961_11015</name>
</gene>
<dbReference type="OrthoDB" id="8839911at2"/>
<comment type="caution">
    <text evidence="6">The sequence shown here is derived from an EMBL/GenBank/DDBJ whole genome shotgun (WGS) entry which is preliminary data.</text>
</comment>
<evidence type="ECO:0000256" key="1">
    <source>
        <dbReference type="ARBA" id="ARBA00009437"/>
    </source>
</evidence>
<evidence type="ECO:0000256" key="2">
    <source>
        <dbReference type="ARBA" id="ARBA00023015"/>
    </source>
</evidence>
<dbReference type="Proteomes" id="UP000318126">
    <property type="component" value="Unassembled WGS sequence"/>
</dbReference>
<accession>A0A553JPF8</accession>
<dbReference type="Pfam" id="PF03466">
    <property type="entry name" value="LysR_substrate"/>
    <property type="match status" value="1"/>
</dbReference>
<protein>
    <submittedName>
        <fullName evidence="6">LysR family transcriptional regulator</fullName>
    </submittedName>
</protein>
<keyword evidence="7" id="KW-1185">Reference proteome</keyword>
<dbReference type="InterPro" id="IPR005119">
    <property type="entry name" value="LysR_subst-bd"/>
</dbReference>
<dbReference type="CDD" id="cd08466">
    <property type="entry name" value="PBP2_LeuO"/>
    <property type="match status" value="1"/>
</dbReference>
<dbReference type="Gene3D" id="3.40.190.10">
    <property type="entry name" value="Periplasmic binding protein-like II"/>
    <property type="match status" value="2"/>
</dbReference>
<sequence>MFQEKLLDLNLLRVFSVVYRTASFSRAAEELNLTQSSVSNAIARLKQSIGEELFIRAGRGVKPTLVALNLYQQLEQPLLAIEQVVSGLHLFDPKTSERTFYVYANETIIHLLQTRVDEYLSESGIDIVFREAPIAEELLQGDLQLEKVDLAIDVSQPNLASFASMKVLEDRLNCVVRKDHPRIKGSLSREQYFAEKHIIHIMRRSNLSMADLMTKEALPAREMYGEQSSLLSMLATAAKSDAIAVATQSYTDAYADLFGLQVLSLPFATKPIELYMVWSKKLQHNTANLWLRETLLTLMKRL</sequence>
<dbReference type="PRINTS" id="PR00039">
    <property type="entry name" value="HTHLYSR"/>
</dbReference>
<dbReference type="PANTHER" id="PTHR30118">
    <property type="entry name" value="HTH-TYPE TRANSCRIPTIONAL REGULATOR LEUO-RELATED"/>
    <property type="match status" value="1"/>
</dbReference>
<dbReference type="PANTHER" id="PTHR30118:SF6">
    <property type="entry name" value="HTH-TYPE TRANSCRIPTIONAL REGULATOR LEUO"/>
    <property type="match status" value="1"/>
</dbReference>
<dbReference type="PROSITE" id="PS50931">
    <property type="entry name" value="HTH_LYSR"/>
    <property type="match status" value="1"/>
</dbReference>
<comment type="similarity">
    <text evidence="1">Belongs to the LysR transcriptional regulatory family.</text>
</comment>
<dbReference type="InterPro" id="IPR036388">
    <property type="entry name" value="WH-like_DNA-bd_sf"/>
</dbReference>
<name>A0A553JPF8_SHEHA</name>
<evidence type="ECO:0000256" key="4">
    <source>
        <dbReference type="ARBA" id="ARBA00023163"/>
    </source>
</evidence>
<keyword evidence="3" id="KW-0238">DNA-binding</keyword>